<feature type="transmembrane region" description="Helical" evidence="2">
    <location>
        <begin position="42"/>
        <end position="60"/>
    </location>
</feature>
<keyword evidence="2" id="KW-0472">Membrane</keyword>
<evidence type="ECO:0000256" key="1">
    <source>
        <dbReference type="SAM" id="Coils"/>
    </source>
</evidence>
<feature type="coiled-coil region" evidence="1">
    <location>
        <begin position="3"/>
        <end position="37"/>
    </location>
</feature>
<dbReference type="EMBL" id="CP025057">
    <property type="protein sequence ID" value="AUB31631.1"/>
    <property type="molecule type" value="Genomic_DNA"/>
</dbReference>
<evidence type="ECO:0000313" key="4">
    <source>
        <dbReference type="Proteomes" id="UP000231823"/>
    </source>
</evidence>
<dbReference type="KEGG" id="sfz:SFLOR_v1c05790"/>
<gene>
    <name evidence="3" type="ORF">SFLOR_v1c05790</name>
</gene>
<name>A0A2K8SDV0_9MOLU</name>
<evidence type="ECO:0000313" key="3">
    <source>
        <dbReference type="EMBL" id="AUB31631.1"/>
    </source>
</evidence>
<evidence type="ECO:0000256" key="2">
    <source>
        <dbReference type="SAM" id="Phobius"/>
    </source>
</evidence>
<dbReference type="AlphaFoldDB" id="A0A2K8SDV0"/>
<keyword evidence="4" id="KW-1185">Reference proteome</keyword>
<protein>
    <submittedName>
        <fullName evidence="3">Uncharacterized protein</fullName>
    </submittedName>
</protein>
<dbReference type="Proteomes" id="UP000231823">
    <property type="component" value="Chromosome"/>
</dbReference>
<accession>A0A2K8SDV0</accession>
<keyword evidence="2" id="KW-1133">Transmembrane helix</keyword>
<keyword evidence="2" id="KW-0812">Transmembrane</keyword>
<proteinExistence type="predicted"/>
<dbReference type="OrthoDB" id="389706at2"/>
<reference evidence="3 4" key="1">
    <citation type="submission" date="2017-12" db="EMBL/GenBank/DDBJ databases">
        <title>Complete genome sequence of Spiroplasma floricola 23-6 (ATCC 29989).</title>
        <authorList>
            <person name="Tsai Y.-M."/>
            <person name="Wu P.-S."/>
            <person name="Lo W.-S."/>
            <person name="Kuo C.-H."/>
        </authorList>
    </citation>
    <scope>NUCLEOTIDE SEQUENCE [LARGE SCALE GENOMIC DNA]</scope>
    <source>
        <strain evidence="3 4">23-6</strain>
    </source>
</reference>
<dbReference type="RefSeq" id="WP_100916612.1">
    <property type="nucleotide sequence ID" value="NZ_CP025057.1"/>
</dbReference>
<sequence length="97" mass="12236">MFEKYVNMNKQDMEKDLEEIEKQYKQLLEEEKKIDKKVRKNLWLWFLFPLLGLLFYQIHLKKRKENDKNYYVIKNKKKDIIYVELEIQFLKSKLEKM</sequence>
<keyword evidence="1" id="KW-0175">Coiled coil</keyword>
<organism evidence="3 4">
    <name type="scientific">Spiroplasma floricola 23-6</name>
    <dbReference type="NCBI Taxonomy" id="1336749"/>
    <lineage>
        <taxon>Bacteria</taxon>
        <taxon>Bacillati</taxon>
        <taxon>Mycoplasmatota</taxon>
        <taxon>Mollicutes</taxon>
        <taxon>Entomoplasmatales</taxon>
        <taxon>Spiroplasmataceae</taxon>
        <taxon>Spiroplasma</taxon>
    </lineage>
</organism>